<name>A0ABU8LSI7_9MICO</name>
<proteinExistence type="predicted"/>
<dbReference type="SUPFAM" id="SSF56784">
    <property type="entry name" value="HAD-like"/>
    <property type="match status" value="1"/>
</dbReference>
<reference evidence="1 2" key="1">
    <citation type="submission" date="2024-02" db="EMBL/GenBank/DDBJ databases">
        <authorList>
            <person name="Saticioglu I.B."/>
        </authorList>
    </citation>
    <scope>NUCLEOTIDE SEQUENCE [LARGE SCALE GENOMIC DNA]</scope>
    <source>
        <strain evidence="1 2">Mu-86</strain>
    </source>
</reference>
<evidence type="ECO:0000313" key="2">
    <source>
        <dbReference type="Proteomes" id="UP001368654"/>
    </source>
</evidence>
<keyword evidence="2" id="KW-1185">Reference proteome</keyword>
<dbReference type="RefSeq" id="WP_337337290.1">
    <property type="nucleotide sequence ID" value="NZ_JBBDGL010000001.1"/>
</dbReference>
<dbReference type="Proteomes" id="UP001368654">
    <property type="component" value="Unassembled WGS sequence"/>
</dbReference>
<sequence>MSPTILFDFDGTLALGDGPITAFAREISTRVNDAEFIGRADAALAAFESGEHSYRDGYDAVTSVAVSEGIDRDVIGASYNASRAILGSHGAAVSPPAGLAEFFERIGDQANLELATNAPGSGVVAVLQSWGVAEVFDAMHFSVGKPDGLEPVIATALDRGPVLSIGDIFEFDLAPASRLGADTALVGATASRSTAATTMRGASLADLYDEIIAWVATSTSLSAIPNTTSTERSN</sequence>
<accession>A0ABU8LSI7</accession>
<dbReference type="Gene3D" id="3.40.50.1000">
    <property type="entry name" value="HAD superfamily/HAD-like"/>
    <property type="match status" value="1"/>
</dbReference>
<dbReference type="InterPro" id="IPR036412">
    <property type="entry name" value="HAD-like_sf"/>
</dbReference>
<dbReference type="GO" id="GO:0016787">
    <property type="term" value="F:hydrolase activity"/>
    <property type="evidence" value="ECO:0007669"/>
    <property type="project" value="UniProtKB-KW"/>
</dbReference>
<dbReference type="InterPro" id="IPR023214">
    <property type="entry name" value="HAD_sf"/>
</dbReference>
<dbReference type="EMBL" id="JBBDGL010000001">
    <property type="protein sequence ID" value="MEJ1154863.1"/>
    <property type="molecule type" value="Genomic_DNA"/>
</dbReference>
<dbReference type="EC" id="3.1.3.-" evidence="1"/>
<protein>
    <submittedName>
        <fullName evidence="1">HAD family hydrolase</fullName>
        <ecNumber evidence="1">3.1.3.-</ecNumber>
    </submittedName>
</protein>
<organism evidence="1 2">
    <name type="scientific">Microbacterium marmarense</name>
    <dbReference type="NCBI Taxonomy" id="3122051"/>
    <lineage>
        <taxon>Bacteria</taxon>
        <taxon>Bacillati</taxon>
        <taxon>Actinomycetota</taxon>
        <taxon>Actinomycetes</taxon>
        <taxon>Micrococcales</taxon>
        <taxon>Microbacteriaceae</taxon>
        <taxon>Microbacterium</taxon>
    </lineage>
</organism>
<evidence type="ECO:0000313" key="1">
    <source>
        <dbReference type="EMBL" id="MEJ1154863.1"/>
    </source>
</evidence>
<comment type="caution">
    <text evidence="1">The sequence shown here is derived from an EMBL/GenBank/DDBJ whole genome shotgun (WGS) entry which is preliminary data.</text>
</comment>
<gene>
    <name evidence="1" type="ORF">WDU96_04505</name>
</gene>
<keyword evidence="1" id="KW-0378">Hydrolase</keyword>